<feature type="signal peptide" evidence="3">
    <location>
        <begin position="1"/>
        <end position="28"/>
    </location>
</feature>
<dbReference type="GO" id="GO:0008253">
    <property type="term" value="F:5'-nucleotidase activity"/>
    <property type="evidence" value="ECO:0007669"/>
    <property type="project" value="TreeGrafter"/>
</dbReference>
<dbReference type="GO" id="GO:0030288">
    <property type="term" value="C:outer membrane-bounded periplasmic space"/>
    <property type="evidence" value="ECO:0007669"/>
    <property type="project" value="TreeGrafter"/>
</dbReference>
<reference evidence="6 7" key="1">
    <citation type="submission" date="2019-06" db="EMBL/GenBank/DDBJ databases">
        <title>Genomic Encyclopedia of Archaeal and Bacterial Type Strains, Phase II (KMG-II): from individual species to whole genera.</title>
        <authorList>
            <person name="Goeker M."/>
        </authorList>
    </citation>
    <scope>NUCLEOTIDE SEQUENCE [LARGE SCALE GENOMIC DNA]</scope>
    <source>
        <strain evidence="6 7">DSM 7270</strain>
    </source>
</reference>
<dbReference type="GO" id="GO:0000166">
    <property type="term" value="F:nucleotide binding"/>
    <property type="evidence" value="ECO:0007669"/>
    <property type="project" value="UniProtKB-KW"/>
</dbReference>
<feature type="domain" description="Calcineurin-like phosphoesterase" evidence="4">
    <location>
        <begin position="46"/>
        <end position="275"/>
    </location>
</feature>
<accession>A0A543L769</accession>
<dbReference type="InterPro" id="IPR004843">
    <property type="entry name" value="Calcineurin-like_PHP"/>
</dbReference>
<evidence type="ECO:0000259" key="4">
    <source>
        <dbReference type="Pfam" id="PF00149"/>
    </source>
</evidence>
<evidence type="ECO:0000259" key="5">
    <source>
        <dbReference type="Pfam" id="PF02872"/>
    </source>
</evidence>
<dbReference type="Pfam" id="PF02872">
    <property type="entry name" value="5_nucleotid_C"/>
    <property type="match status" value="1"/>
</dbReference>
<sequence>MNTSHPLSSARRLAAWSALGAAALVLTACGGSDGDGAPSFKAIELNIAHINDHHSQLEPITAQELTLDGVATQVELGGFARQTAVFKALANTPNLIKLHAGDAITGTQYYTFFKGKADAQMMNTICFDAMTLGNHEFDDGDATLKGFLDALADPALGGACKTTALASNVVAQAGTALAPANGTAYVKPYLVKKVDGVDVGIVGLSPAAKITNSSRPLATTQFLDETTAAQKSIDELKAKGIRHIVLLSHLGYDADKAIAPKLSDVDVIIGGDSHSLLGDFKSVGVATSSGAYPTVVQNKDGGTVCIGQAWEYAKAYGLMNVKFDDRGSVSQCGGAAKLVIGDNFKRKDSAGAWQTLADADRQALVNKLATSAQVRVTTPDATTAQTLASYSGQVAAQRAITIGSTSDALCLVRTPGETTNRSTGVAGCETANTLARGSDAAQAVAEAFLAASKRADFALQNAGGVRIAVPAGAMSMNTAYTILPFTNVLVEMNLTGAQLVAALEDATANHLDNAQSNGSHPYAAGVRWDLDMSKAKGQRFTNVQVRSKTTGAWAPMDLTKTYVLVTNDFIAAGQDGYTTLGAVYKTGAYVNTYLLYTQSFVDYVKAKGTIARPAAADYSHQKVISKAGVALP</sequence>
<evidence type="ECO:0000256" key="2">
    <source>
        <dbReference type="ARBA" id="ARBA00022729"/>
    </source>
</evidence>
<dbReference type="Gene3D" id="3.60.21.10">
    <property type="match status" value="1"/>
</dbReference>
<organism evidence="6 7">
    <name type="scientific">Acidovorax temperans</name>
    <dbReference type="NCBI Taxonomy" id="80878"/>
    <lineage>
        <taxon>Bacteria</taxon>
        <taxon>Pseudomonadati</taxon>
        <taxon>Pseudomonadota</taxon>
        <taxon>Betaproteobacteria</taxon>
        <taxon>Burkholderiales</taxon>
        <taxon>Comamonadaceae</taxon>
        <taxon>Acidovorax</taxon>
    </lineage>
</organism>
<evidence type="ECO:0000313" key="6">
    <source>
        <dbReference type="EMBL" id="TQN03174.1"/>
    </source>
</evidence>
<dbReference type="EMBL" id="VFPV01000002">
    <property type="protein sequence ID" value="TQN03174.1"/>
    <property type="molecule type" value="Genomic_DNA"/>
</dbReference>
<dbReference type="InterPro" id="IPR006146">
    <property type="entry name" value="5'-Nucleotdase_CS"/>
</dbReference>
<gene>
    <name evidence="6" type="ORF">BDD18_1834</name>
</gene>
<evidence type="ECO:0000256" key="3">
    <source>
        <dbReference type="RuleBase" id="RU362119"/>
    </source>
</evidence>
<dbReference type="GO" id="GO:0046872">
    <property type="term" value="F:metal ion binding"/>
    <property type="evidence" value="ECO:0007669"/>
    <property type="project" value="InterPro"/>
</dbReference>
<dbReference type="InterPro" id="IPR036907">
    <property type="entry name" value="5'-Nucleotdase_C_sf"/>
</dbReference>
<comment type="similarity">
    <text evidence="1 3">Belongs to the 5'-nucleotidase family.</text>
</comment>
<evidence type="ECO:0000313" key="7">
    <source>
        <dbReference type="Proteomes" id="UP000316993"/>
    </source>
</evidence>
<feature type="chain" id="PRO_5022267080" evidence="3">
    <location>
        <begin position="29"/>
        <end position="632"/>
    </location>
</feature>
<dbReference type="GO" id="GO:0008768">
    <property type="term" value="F:UDP-sugar diphosphatase activity"/>
    <property type="evidence" value="ECO:0007669"/>
    <property type="project" value="TreeGrafter"/>
</dbReference>
<dbReference type="Gene3D" id="3.90.780.10">
    <property type="entry name" value="5'-Nucleotidase, C-terminal domain"/>
    <property type="match status" value="1"/>
</dbReference>
<dbReference type="PROSITE" id="PS00786">
    <property type="entry name" value="5_NUCLEOTIDASE_2"/>
    <property type="match status" value="1"/>
</dbReference>
<keyword evidence="2 3" id="KW-0732">Signal</keyword>
<dbReference type="PANTHER" id="PTHR11575">
    <property type="entry name" value="5'-NUCLEOTIDASE-RELATED"/>
    <property type="match status" value="1"/>
</dbReference>
<keyword evidence="3" id="KW-0547">Nucleotide-binding</keyword>
<dbReference type="SUPFAM" id="SSF55816">
    <property type="entry name" value="5'-nucleotidase (syn. UDP-sugar hydrolase), C-terminal domain"/>
    <property type="match status" value="1"/>
</dbReference>
<dbReference type="PRINTS" id="PR01607">
    <property type="entry name" value="APYRASEFAMLY"/>
</dbReference>
<evidence type="ECO:0000256" key="1">
    <source>
        <dbReference type="ARBA" id="ARBA00006654"/>
    </source>
</evidence>
<dbReference type="SUPFAM" id="SSF56300">
    <property type="entry name" value="Metallo-dependent phosphatases"/>
    <property type="match status" value="1"/>
</dbReference>
<dbReference type="InterPro" id="IPR008334">
    <property type="entry name" value="5'-Nucleotdase_C"/>
</dbReference>
<dbReference type="Proteomes" id="UP000316993">
    <property type="component" value="Unassembled WGS sequence"/>
</dbReference>
<dbReference type="InterPro" id="IPR029052">
    <property type="entry name" value="Metallo-depent_PP-like"/>
</dbReference>
<protein>
    <submittedName>
        <fullName evidence="6">5'-nucleotidase</fullName>
    </submittedName>
</protein>
<dbReference type="AlphaFoldDB" id="A0A543L769"/>
<feature type="domain" description="5'-Nucleotidase C-terminal" evidence="5">
    <location>
        <begin position="435"/>
        <end position="580"/>
    </location>
</feature>
<keyword evidence="3" id="KW-0378">Hydrolase</keyword>
<dbReference type="Pfam" id="PF00149">
    <property type="entry name" value="Metallophos"/>
    <property type="match status" value="1"/>
</dbReference>
<dbReference type="InterPro" id="IPR006179">
    <property type="entry name" value="5_nucleotidase/apyrase"/>
</dbReference>
<comment type="caution">
    <text evidence="6">The sequence shown here is derived from an EMBL/GenBank/DDBJ whole genome shotgun (WGS) entry which is preliminary data.</text>
</comment>
<proteinExistence type="inferred from homology"/>
<dbReference type="PANTHER" id="PTHR11575:SF24">
    <property type="entry name" value="5'-NUCLEOTIDASE"/>
    <property type="match status" value="1"/>
</dbReference>
<name>A0A543L769_9BURK</name>
<dbReference type="RefSeq" id="WP_142082858.1">
    <property type="nucleotide sequence ID" value="NZ_VFPV01000002.1"/>
</dbReference>
<dbReference type="GO" id="GO:0009166">
    <property type="term" value="P:nucleotide catabolic process"/>
    <property type="evidence" value="ECO:0007669"/>
    <property type="project" value="InterPro"/>
</dbReference>